<dbReference type="InterPro" id="IPR036388">
    <property type="entry name" value="WH-like_DNA-bd_sf"/>
</dbReference>
<dbReference type="GO" id="GO:0006357">
    <property type="term" value="P:regulation of transcription by RNA polymerase II"/>
    <property type="evidence" value="ECO:0007669"/>
    <property type="project" value="TreeGrafter"/>
</dbReference>
<dbReference type="PANTHER" id="PTHR10015:SF427">
    <property type="entry name" value="HEAT SHOCK FACTOR PROTEIN"/>
    <property type="match status" value="1"/>
</dbReference>
<dbReference type="SMART" id="SM00415">
    <property type="entry name" value="HSF"/>
    <property type="match status" value="1"/>
</dbReference>
<keyword evidence="3" id="KW-0238">DNA-binding</keyword>
<reference evidence="8 9" key="1">
    <citation type="submission" date="2020-02" db="EMBL/GenBank/DDBJ databases">
        <authorList>
            <person name="Ma Q."/>
            <person name="Huang Y."/>
            <person name="Song X."/>
            <person name="Pei D."/>
        </authorList>
    </citation>
    <scope>NUCLEOTIDE SEQUENCE [LARGE SCALE GENOMIC DNA]</scope>
    <source>
        <strain evidence="8">Sxm20200214</strain>
        <tissue evidence="8">Leaf</tissue>
    </source>
</reference>
<evidence type="ECO:0000256" key="4">
    <source>
        <dbReference type="ARBA" id="ARBA00023242"/>
    </source>
</evidence>
<dbReference type="InterPro" id="IPR036390">
    <property type="entry name" value="WH_DNA-bd_sf"/>
</dbReference>
<keyword evidence="9" id="KW-1185">Reference proteome</keyword>
<dbReference type="InterPro" id="IPR000232">
    <property type="entry name" value="HSF_DNA-bd"/>
</dbReference>
<evidence type="ECO:0000313" key="8">
    <source>
        <dbReference type="EMBL" id="KAG2333689.1"/>
    </source>
</evidence>
<evidence type="ECO:0000313" key="9">
    <source>
        <dbReference type="Proteomes" id="UP000886595"/>
    </source>
</evidence>
<feature type="region of interest" description="Disordered" evidence="6">
    <location>
        <begin position="128"/>
        <end position="158"/>
    </location>
</feature>
<keyword evidence="2" id="KW-0346">Stress response</keyword>
<dbReference type="GO" id="GO:0003700">
    <property type="term" value="F:DNA-binding transcription factor activity"/>
    <property type="evidence" value="ECO:0007669"/>
    <property type="project" value="InterPro"/>
</dbReference>
<evidence type="ECO:0000259" key="7">
    <source>
        <dbReference type="SMART" id="SM00415"/>
    </source>
</evidence>
<dbReference type="SUPFAM" id="SSF46785">
    <property type="entry name" value="Winged helix' DNA-binding domain"/>
    <property type="match status" value="1"/>
</dbReference>
<dbReference type="Gene3D" id="1.10.10.10">
    <property type="entry name" value="Winged helix-like DNA-binding domain superfamily/Winged helix DNA-binding domain"/>
    <property type="match status" value="1"/>
</dbReference>
<evidence type="ECO:0000256" key="3">
    <source>
        <dbReference type="ARBA" id="ARBA00023125"/>
    </source>
</evidence>
<evidence type="ECO:0000256" key="6">
    <source>
        <dbReference type="SAM" id="MobiDB-lite"/>
    </source>
</evidence>
<feature type="compositionally biased region" description="Basic and acidic residues" evidence="6">
    <location>
        <begin position="140"/>
        <end position="158"/>
    </location>
</feature>
<evidence type="ECO:0000256" key="2">
    <source>
        <dbReference type="ARBA" id="ARBA00023016"/>
    </source>
</evidence>
<dbReference type="Proteomes" id="UP000886595">
    <property type="component" value="Unassembled WGS sequence"/>
</dbReference>
<sequence>MDIKSYIKRRYDRFTRTLFEMVDDHSTDAIVSWSESGKSFIVWNESEFCRNFLPSFLLFDEMSPFIRLLRQWGFKKIQSEPWEFSSEYFVRGHPELEPPPEAFEFERPSKEVSARNVERLKEMSAAIRKRQAKKAKKQAKKEAGLHKGERDKSYCMNK</sequence>
<proteinExistence type="inferred from homology"/>
<dbReference type="Pfam" id="PF00447">
    <property type="entry name" value="HSF_DNA-bind"/>
    <property type="match status" value="1"/>
</dbReference>
<comment type="similarity">
    <text evidence="5">Belongs to the HSF family.</text>
</comment>
<evidence type="ECO:0000256" key="1">
    <source>
        <dbReference type="ARBA" id="ARBA00004123"/>
    </source>
</evidence>
<dbReference type="GO" id="GO:0000978">
    <property type="term" value="F:RNA polymerase II cis-regulatory region sequence-specific DNA binding"/>
    <property type="evidence" value="ECO:0007669"/>
    <property type="project" value="TreeGrafter"/>
</dbReference>
<feature type="compositionally biased region" description="Basic residues" evidence="6">
    <location>
        <begin position="128"/>
        <end position="139"/>
    </location>
</feature>
<dbReference type="GO" id="GO:0034605">
    <property type="term" value="P:cellular response to heat"/>
    <property type="evidence" value="ECO:0007669"/>
    <property type="project" value="TreeGrafter"/>
</dbReference>
<comment type="subcellular location">
    <subcellularLocation>
        <location evidence="1">Nucleus</location>
    </subcellularLocation>
</comment>
<dbReference type="EMBL" id="JAAMPC010000001">
    <property type="protein sequence ID" value="KAG2333689.1"/>
    <property type="molecule type" value="Genomic_DNA"/>
</dbReference>
<organism evidence="8 9">
    <name type="scientific">Brassica carinata</name>
    <name type="common">Ethiopian mustard</name>
    <name type="synonym">Abyssinian cabbage</name>
    <dbReference type="NCBI Taxonomy" id="52824"/>
    <lineage>
        <taxon>Eukaryota</taxon>
        <taxon>Viridiplantae</taxon>
        <taxon>Streptophyta</taxon>
        <taxon>Embryophyta</taxon>
        <taxon>Tracheophyta</taxon>
        <taxon>Spermatophyta</taxon>
        <taxon>Magnoliopsida</taxon>
        <taxon>eudicotyledons</taxon>
        <taxon>Gunneridae</taxon>
        <taxon>Pentapetalae</taxon>
        <taxon>rosids</taxon>
        <taxon>malvids</taxon>
        <taxon>Brassicales</taxon>
        <taxon>Brassicaceae</taxon>
        <taxon>Brassiceae</taxon>
        <taxon>Brassica</taxon>
    </lineage>
</organism>
<keyword evidence="4" id="KW-0539">Nucleus</keyword>
<accession>A0A8X7WMF1</accession>
<name>A0A8X7WMF1_BRACI</name>
<dbReference type="AlphaFoldDB" id="A0A8X7WMF1"/>
<dbReference type="OrthoDB" id="60033at2759"/>
<evidence type="ECO:0000256" key="5">
    <source>
        <dbReference type="RuleBase" id="RU004020"/>
    </source>
</evidence>
<gene>
    <name evidence="8" type="ORF">Bca52824_004869</name>
</gene>
<dbReference type="PRINTS" id="PR00056">
    <property type="entry name" value="HSFDOMAIN"/>
</dbReference>
<dbReference type="PANTHER" id="PTHR10015">
    <property type="entry name" value="HEAT SHOCK TRANSCRIPTION FACTOR"/>
    <property type="match status" value="1"/>
</dbReference>
<dbReference type="GO" id="GO:0005634">
    <property type="term" value="C:nucleus"/>
    <property type="evidence" value="ECO:0007669"/>
    <property type="project" value="UniProtKB-SubCell"/>
</dbReference>
<feature type="domain" description="HSF-type DNA-binding" evidence="7">
    <location>
        <begin position="10"/>
        <end position="97"/>
    </location>
</feature>
<comment type="caution">
    <text evidence="8">The sequence shown here is derived from an EMBL/GenBank/DDBJ whole genome shotgun (WGS) entry which is preliminary data.</text>
</comment>
<protein>
    <recommendedName>
        <fullName evidence="7">HSF-type DNA-binding domain-containing protein</fullName>
    </recommendedName>
</protein>